<dbReference type="Proteomes" id="UP001302477">
    <property type="component" value="Chromosome"/>
</dbReference>
<dbReference type="AlphaFoldDB" id="A0AAU0MY53"/>
<keyword evidence="2" id="KW-1185">Reference proteome</keyword>
<dbReference type="KEGG" id="mpaf:R5R33_14475"/>
<sequence>MELSNIQKWFLFELQYFDMSLPLLLCNIERASPEVDEINKYEISQELVLTMNEKGLVDLYEIDKSVIPEYDLTSARAISGSELKKFICDSIRWVNQYSHDGKYRYAFATTEEGDNLIARINWPKAKK</sequence>
<name>A0AAU0MY53_9GAMM</name>
<evidence type="ECO:0000313" key="2">
    <source>
        <dbReference type="Proteomes" id="UP001302477"/>
    </source>
</evidence>
<accession>A0AAU0MY53</accession>
<protein>
    <submittedName>
        <fullName evidence="1">Uncharacterized protein</fullName>
    </submittedName>
</protein>
<reference evidence="1 2" key="1">
    <citation type="submission" date="2023-10" db="EMBL/GenBank/DDBJ databases">
        <title>Description of Microbulbifer bruguierae sp. nov., isolated from the sediments of mangrove plant Bruguiera sexangula and comparative genomic analyses of the genus Microbulbifer.</title>
        <authorList>
            <person name="Long M."/>
        </authorList>
    </citation>
    <scope>NUCLEOTIDE SEQUENCE [LARGE SCALE GENOMIC DNA]</scope>
    <source>
        <strain evidence="1 2">SPO729</strain>
    </source>
</reference>
<proteinExistence type="predicted"/>
<dbReference type="RefSeq" id="WP_318953408.1">
    <property type="nucleotide sequence ID" value="NZ_CP137555.1"/>
</dbReference>
<organism evidence="1 2">
    <name type="scientific">Microbulbifer pacificus</name>
    <dbReference type="NCBI Taxonomy" id="407164"/>
    <lineage>
        <taxon>Bacteria</taxon>
        <taxon>Pseudomonadati</taxon>
        <taxon>Pseudomonadota</taxon>
        <taxon>Gammaproteobacteria</taxon>
        <taxon>Cellvibrionales</taxon>
        <taxon>Microbulbiferaceae</taxon>
        <taxon>Microbulbifer</taxon>
    </lineage>
</organism>
<gene>
    <name evidence="1" type="ORF">R5R33_14475</name>
</gene>
<evidence type="ECO:0000313" key="1">
    <source>
        <dbReference type="EMBL" id="WOX04933.1"/>
    </source>
</evidence>
<dbReference type="EMBL" id="CP137555">
    <property type="protein sequence ID" value="WOX04933.1"/>
    <property type="molecule type" value="Genomic_DNA"/>
</dbReference>